<evidence type="ECO:0000256" key="1">
    <source>
        <dbReference type="SAM" id="SignalP"/>
    </source>
</evidence>
<reference evidence="3 6" key="2">
    <citation type="submission" date="2019-10" db="EMBL/GenBank/DDBJ databases">
        <title>Prolixibacter strains distinguished by the presence of nitrate reductase genes were adept at nitrate-dependent anaerobic corrosion of metallic iron and carbon steel.</title>
        <authorList>
            <person name="Iino T."/>
            <person name="Shono N."/>
            <person name="Ito K."/>
            <person name="Nakamura R."/>
            <person name="Sueoka K."/>
            <person name="Harayama S."/>
            <person name="Ohkuma M."/>
        </authorList>
    </citation>
    <scope>NUCLEOTIDE SEQUENCE [LARGE SCALE GENOMIC DNA]</scope>
    <source>
        <strain evidence="3 6">MIC1-1</strain>
    </source>
</reference>
<dbReference type="OrthoDB" id="9807299at2"/>
<dbReference type="EMBL" id="PYGC01000007">
    <property type="protein sequence ID" value="PSK82056.1"/>
    <property type="molecule type" value="Genomic_DNA"/>
</dbReference>
<keyword evidence="6" id="KW-1185">Reference proteome</keyword>
<reference evidence="4 5" key="1">
    <citation type="submission" date="2018-03" db="EMBL/GenBank/DDBJ databases">
        <title>Genomic Encyclopedia of Archaeal and Bacterial Type Strains, Phase II (KMG-II): from individual species to whole genera.</title>
        <authorList>
            <person name="Goeker M."/>
        </authorList>
    </citation>
    <scope>NUCLEOTIDE SEQUENCE [LARGE SCALE GENOMIC DNA]</scope>
    <source>
        <strain evidence="4 5">DSM 27267</strain>
    </source>
</reference>
<evidence type="ECO:0000313" key="3">
    <source>
        <dbReference type="EMBL" id="GET22649.1"/>
    </source>
</evidence>
<dbReference type="RefSeq" id="WP_106542854.1">
    <property type="nucleotide sequence ID" value="NZ_BLAU01000001.1"/>
</dbReference>
<dbReference type="Pfam" id="PF13229">
    <property type="entry name" value="Beta_helix"/>
    <property type="match status" value="1"/>
</dbReference>
<dbReference type="InterPro" id="IPR012334">
    <property type="entry name" value="Pectin_lyas_fold"/>
</dbReference>
<dbReference type="SMART" id="SM00710">
    <property type="entry name" value="PbH1"/>
    <property type="match status" value="4"/>
</dbReference>
<dbReference type="GO" id="GO:0004557">
    <property type="term" value="F:alpha-galactosidase activity"/>
    <property type="evidence" value="ECO:0007669"/>
    <property type="project" value="UniProtKB-EC"/>
</dbReference>
<proteinExistence type="predicted"/>
<dbReference type="SUPFAM" id="SSF51126">
    <property type="entry name" value="Pectin lyase-like"/>
    <property type="match status" value="1"/>
</dbReference>
<protein>
    <submittedName>
        <fullName evidence="4">Parallel beta helix pectate lyase-like protein</fullName>
    </submittedName>
</protein>
<dbReference type="Proteomes" id="UP000396862">
    <property type="component" value="Unassembled WGS sequence"/>
</dbReference>
<feature type="signal peptide" evidence="1">
    <location>
        <begin position="1"/>
        <end position="19"/>
    </location>
</feature>
<evidence type="ECO:0000313" key="4">
    <source>
        <dbReference type="EMBL" id="PSK82056.1"/>
    </source>
</evidence>
<dbReference type="InterPro" id="IPR006626">
    <property type="entry name" value="PbH1"/>
</dbReference>
<keyword evidence="1" id="KW-0732">Signal</keyword>
<evidence type="ECO:0000313" key="6">
    <source>
        <dbReference type="Proteomes" id="UP000396862"/>
    </source>
</evidence>
<sequence>MKKNTLFFLILIAASPVWGQQVRNGINAAQFGIAGKKDATPVILKALDACYESGASRLTIPKGTYHFYPDYALEEYLALTGSSNGLRRIAFPLFNFENLIIDGSGSTFIIHGMMLPFELQECKNISIRNINIRFLSSVWGEGTVTEVNKEGHFFTIETSIGDSLEVENGRLSMTRNGENLPVKVAGWLRTDASGRCSFLSSNLGTSANVSIKPLRYGNFWIEVSPNQLPKEGWKVVWKADSERLESEISPAFHLTGSNGVTLSNVSVVHAPGKIMVAEQSGNIMLDRLNVLPDSLAGQRLSSLAGGIRFIGCQKEIAITNSRFSGMMGAAISVSGPTLKIIKRISNSVFGVRQISEKQWGSQFAQVGDTLRFINSADLTLREERVITRIRDLNEQYQELWFDRALPETVKPGILLTNISRQPEVILRGNRLNNMMEDGVRLQTSGKITVEGNHIRSGRHGIELGGDLASTFQPVALNQVFIKNNMLRRCNSTKGNRAMILIGPVLSDASADTTFVHQDVTLEGNTFYNEGKSILDATSSAGLVIRQNTVFDPKSVKMNYPVIRLLHCKKVGVVGNRYLNKQEAFMQVEDVKDLLFFNNEGIKSP</sequence>
<gene>
    <name evidence="4" type="ORF">CLV93_107170</name>
    <name evidence="3" type="ORF">JCM18694_28950</name>
</gene>
<dbReference type="EMBL" id="BLAU01000001">
    <property type="protein sequence ID" value="GET22649.1"/>
    <property type="molecule type" value="Genomic_DNA"/>
</dbReference>
<feature type="domain" description="Right handed beta helix" evidence="2">
    <location>
        <begin position="412"/>
        <end position="553"/>
    </location>
</feature>
<name>A0A2P8CAS3_9BACT</name>
<keyword evidence="4" id="KW-0456">Lyase</keyword>
<feature type="chain" id="PRO_5015115277" evidence="1">
    <location>
        <begin position="20"/>
        <end position="604"/>
    </location>
</feature>
<evidence type="ECO:0000259" key="2">
    <source>
        <dbReference type="Pfam" id="PF13229"/>
    </source>
</evidence>
<dbReference type="InterPro" id="IPR011050">
    <property type="entry name" value="Pectin_lyase_fold/virulence"/>
</dbReference>
<dbReference type="Proteomes" id="UP000240621">
    <property type="component" value="Unassembled WGS sequence"/>
</dbReference>
<organism evidence="4 5">
    <name type="scientific">Prolixibacter denitrificans</name>
    <dbReference type="NCBI Taxonomy" id="1541063"/>
    <lineage>
        <taxon>Bacteria</taxon>
        <taxon>Pseudomonadati</taxon>
        <taxon>Bacteroidota</taxon>
        <taxon>Bacteroidia</taxon>
        <taxon>Marinilabiliales</taxon>
        <taxon>Prolixibacteraceae</taxon>
        <taxon>Prolixibacter</taxon>
    </lineage>
</organism>
<dbReference type="GO" id="GO:0016829">
    <property type="term" value="F:lyase activity"/>
    <property type="evidence" value="ECO:0007669"/>
    <property type="project" value="UniProtKB-KW"/>
</dbReference>
<comment type="caution">
    <text evidence="4">The sequence shown here is derived from an EMBL/GenBank/DDBJ whole genome shotgun (WGS) entry which is preliminary data.</text>
</comment>
<accession>A0A2P8CAS3</accession>
<dbReference type="InterPro" id="IPR039448">
    <property type="entry name" value="Beta_helix"/>
</dbReference>
<dbReference type="AlphaFoldDB" id="A0A2P8CAS3"/>
<evidence type="ECO:0000313" key="5">
    <source>
        <dbReference type="Proteomes" id="UP000240621"/>
    </source>
</evidence>
<dbReference type="Gene3D" id="2.160.20.10">
    <property type="entry name" value="Single-stranded right-handed beta-helix, Pectin lyase-like"/>
    <property type="match status" value="2"/>
</dbReference>